<dbReference type="KEGG" id="blin:BLSMQ_0378"/>
<keyword evidence="3" id="KW-0067">ATP-binding</keyword>
<dbReference type="OrthoDB" id="9805115at2"/>
<dbReference type="RefSeq" id="WP_069599324.1">
    <property type="nucleotide sequence ID" value="NZ_CP017150.1"/>
</dbReference>
<gene>
    <name evidence="3" type="ORF">BLSMQ_0378</name>
</gene>
<evidence type="ECO:0000313" key="4">
    <source>
        <dbReference type="Proteomes" id="UP000094793"/>
    </source>
</evidence>
<keyword evidence="3" id="KW-0547">Nucleotide-binding</keyword>
<evidence type="ECO:0000259" key="1">
    <source>
        <dbReference type="Pfam" id="PF01978"/>
    </source>
</evidence>
<dbReference type="Pfam" id="PF04326">
    <property type="entry name" value="SLFN_AlbA_2"/>
    <property type="match status" value="1"/>
</dbReference>
<dbReference type="InterPro" id="IPR002831">
    <property type="entry name" value="Tscrpt_reg_TrmB_N"/>
</dbReference>
<dbReference type="InterPro" id="IPR036390">
    <property type="entry name" value="WH_DNA-bd_sf"/>
</dbReference>
<dbReference type="PANTHER" id="PTHR30595">
    <property type="entry name" value="GLPR-RELATED TRANSCRIPTIONAL REPRESSOR"/>
    <property type="match status" value="1"/>
</dbReference>
<evidence type="ECO:0000259" key="2">
    <source>
        <dbReference type="Pfam" id="PF04326"/>
    </source>
</evidence>
<dbReference type="InterPro" id="IPR038475">
    <property type="entry name" value="RecG_C_sf"/>
</dbReference>
<feature type="domain" description="Schlafen AlbA-2" evidence="2">
    <location>
        <begin position="20"/>
        <end position="139"/>
    </location>
</feature>
<dbReference type="PANTHER" id="PTHR30595:SF6">
    <property type="entry name" value="SCHLAFEN ALBA-2 DOMAIN-CONTAINING PROTEIN"/>
    <property type="match status" value="1"/>
</dbReference>
<keyword evidence="3" id="KW-0378">Hydrolase</keyword>
<name>A0A1D7VZA4_BREAU</name>
<dbReference type="InterPro" id="IPR038461">
    <property type="entry name" value="Schlafen_AlbA_2_dom_sf"/>
</dbReference>
<accession>A0A1D7VZA4</accession>
<dbReference type="EMBL" id="CP017150">
    <property type="protein sequence ID" value="AOP52096.1"/>
    <property type="molecule type" value="Genomic_DNA"/>
</dbReference>
<organism evidence="3 4">
    <name type="scientific">Brevibacterium aurantiacum</name>
    <dbReference type="NCBI Taxonomy" id="273384"/>
    <lineage>
        <taxon>Bacteria</taxon>
        <taxon>Bacillati</taxon>
        <taxon>Actinomycetota</taxon>
        <taxon>Actinomycetes</taxon>
        <taxon>Micrococcales</taxon>
        <taxon>Brevibacteriaceae</taxon>
        <taxon>Brevibacterium</taxon>
    </lineage>
</organism>
<dbReference type="Gene3D" id="3.30.565.60">
    <property type="match status" value="1"/>
</dbReference>
<dbReference type="Pfam" id="PF13749">
    <property type="entry name" value="HATPase_c_4"/>
    <property type="match status" value="1"/>
</dbReference>
<dbReference type="PATRIC" id="fig|1703.10.peg.392"/>
<protein>
    <submittedName>
        <fullName evidence="3">ATP-dependent DNA helicase</fullName>
    </submittedName>
</protein>
<dbReference type="Gene3D" id="3.30.950.30">
    <property type="entry name" value="Schlafen, AAA domain"/>
    <property type="match status" value="1"/>
</dbReference>
<dbReference type="InterPro" id="IPR007421">
    <property type="entry name" value="Schlafen_AlbA_2_dom"/>
</dbReference>
<evidence type="ECO:0000313" key="3">
    <source>
        <dbReference type="EMBL" id="AOP52096.1"/>
    </source>
</evidence>
<sequence length="607" mass="65802">MADPALVEMIARLRRIGVEPEDVEVKEAAGGLPGTVIDSLSAFANGSGGTLLLGLSEADGFSPVHDFHVDRVRDALVDACSNKLVPAIRSTIEVLEFDGGEIIRLVVDPLDPNEMPCYVKSRGVYGGSYIRSGDGDVRLNHYEVSQLLSNTEQPQFDREQVRGPSLDDLDQELIRNALAHARNRSPRAFKGLDRLAALERLGVVTLSGTEPTITLAGLLAFGTYPQQFLPQLFISFVVVPGKEIGSRGPSGERFYDNLSLDGPLPHVIEDAMDAMRKHMSQAAIIRGIGREDRFDYPIEALREIFVNAVLHRDYSPDSRGTQVHIELYPDRLVVRSPGGLFGNVTEEAVSVGRAMSTSRNALLAKLMSDITIEGTLETLVENRGSGLITVIDALRRAGMSPPEVQARPGSVTVTIKRAALLSPETIERIGRLGLGQLSDAHHLALAMMMNTGRTTATMLKTWGIETITAREVLRELVGAGAARKRGGRRYAWYELDKNPSDTEGNPPGVFGSEASARDQVGEAADAIRAGERPLPGRSGTDVEMEATKQAIASGAYTAADISERIGLPRKTVNRRLNSLIDRGEVARTGSRNSPKQSYRLVGEEETP</sequence>
<keyword evidence="3" id="KW-0347">Helicase</keyword>
<feature type="domain" description="Transcription regulator TrmB N-terminal" evidence="1">
    <location>
        <begin position="551"/>
        <end position="600"/>
    </location>
</feature>
<dbReference type="eggNOG" id="COG2865">
    <property type="taxonomic scope" value="Bacteria"/>
</dbReference>
<reference evidence="4" key="1">
    <citation type="submission" date="2016-09" db="EMBL/GenBank/DDBJ databases">
        <title>Complete Genome Sequence of Brevibacterium linens SMQ-1335.</title>
        <authorList>
            <person name="de Melo A.G."/>
            <person name="Labrie S.J."/>
            <person name="Dumaresq J."/>
            <person name="Roberts R.J."/>
            <person name="Tremblay D.M."/>
            <person name="Moineau S."/>
        </authorList>
    </citation>
    <scope>NUCLEOTIDE SEQUENCE [LARGE SCALE GENOMIC DNA]</scope>
    <source>
        <strain evidence="4">SMQ-1335</strain>
    </source>
</reference>
<dbReference type="SUPFAM" id="SSF46785">
    <property type="entry name" value="Winged helix' DNA-binding domain"/>
    <property type="match status" value="1"/>
</dbReference>
<dbReference type="GO" id="GO:0004386">
    <property type="term" value="F:helicase activity"/>
    <property type="evidence" value="ECO:0007669"/>
    <property type="project" value="UniProtKB-KW"/>
</dbReference>
<dbReference type="Pfam" id="PF01978">
    <property type="entry name" value="TrmB"/>
    <property type="match status" value="1"/>
</dbReference>
<dbReference type="AlphaFoldDB" id="A0A1D7VZA4"/>
<dbReference type="Proteomes" id="UP000094793">
    <property type="component" value="Chromosome"/>
</dbReference>
<proteinExistence type="predicted"/>